<dbReference type="InterPro" id="IPR004360">
    <property type="entry name" value="Glyas_Fos-R_dOase_dom"/>
</dbReference>
<evidence type="ECO:0000313" key="2">
    <source>
        <dbReference type="EMBL" id="GAA4460049.1"/>
    </source>
</evidence>
<dbReference type="CDD" id="cd07246">
    <property type="entry name" value="VOC_like"/>
    <property type="match status" value="1"/>
</dbReference>
<dbReference type="Gene3D" id="3.30.720.120">
    <property type="match status" value="1"/>
</dbReference>
<sequence>MNTTDIPAHYNHVMPYLIVKDAAGAMRFMAEVLGATEKMKHLRDDGHTVMHGEMTIGGSTIMLAEATDQYPPDTAGMFVYVPDADAAYQRALAMGATSIMPPADHPYGRSGGVKDPHGNTWWITTHTGQ</sequence>
<evidence type="ECO:0000313" key="3">
    <source>
        <dbReference type="Proteomes" id="UP001500067"/>
    </source>
</evidence>
<protein>
    <submittedName>
        <fullName evidence="2">VOC family protein</fullName>
    </submittedName>
</protein>
<name>A0ABP8N286_9BACT</name>
<reference evidence="3" key="1">
    <citation type="journal article" date="2019" name="Int. J. Syst. Evol. Microbiol.">
        <title>The Global Catalogue of Microorganisms (GCM) 10K type strain sequencing project: providing services to taxonomists for standard genome sequencing and annotation.</title>
        <authorList>
            <consortium name="The Broad Institute Genomics Platform"/>
            <consortium name="The Broad Institute Genome Sequencing Center for Infectious Disease"/>
            <person name="Wu L."/>
            <person name="Ma J."/>
        </authorList>
    </citation>
    <scope>NUCLEOTIDE SEQUENCE [LARGE SCALE GENOMIC DNA]</scope>
    <source>
        <strain evidence="3">JCM 32105</strain>
    </source>
</reference>
<dbReference type="Gene3D" id="3.30.720.110">
    <property type="match status" value="1"/>
</dbReference>
<proteinExistence type="predicted"/>
<dbReference type="PANTHER" id="PTHR34109">
    <property type="entry name" value="BNAUNNG04460D PROTEIN-RELATED"/>
    <property type="match status" value="1"/>
</dbReference>
<dbReference type="SUPFAM" id="SSF54593">
    <property type="entry name" value="Glyoxalase/Bleomycin resistance protein/Dihydroxybiphenyl dioxygenase"/>
    <property type="match status" value="1"/>
</dbReference>
<gene>
    <name evidence="2" type="ORF">GCM10023093_02080</name>
</gene>
<dbReference type="EMBL" id="BAABFA010000004">
    <property type="protein sequence ID" value="GAA4460049.1"/>
    <property type="molecule type" value="Genomic_DNA"/>
</dbReference>
<feature type="domain" description="VOC" evidence="1">
    <location>
        <begin position="9"/>
        <end position="126"/>
    </location>
</feature>
<dbReference type="PANTHER" id="PTHR34109:SF1">
    <property type="entry name" value="VOC DOMAIN-CONTAINING PROTEIN"/>
    <property type="match status" value="1"/>
</dbReference>
<organism evidence="2 3">
    <name type="scientific">Nemorincola caseinilytica</name>
    <dbReference type="NCBI Taxonomy" id="2054315"/>
    <lineage>
        <taxon>Bacteria</taxon>
        <taxon>Pseudomonadati</taxon>
        <taxon>Bacteroidota</taxon>
        <taxon>Chitinophagia</taxon>
        <taxon>Chitinophagales</taxon>
        <taxon>Chitinophagaceae</taxon>
        <taxon>Nemorincola</taxon>
    </lineage>
</organism>
<dbReference type="Proteomes" id="UP001500067">
    <property type="component" value="Unassembled WGS sequence"/>
</dbReference>
<dbReference type="RefSeq" id="WP_345077198.1">
    <property type="nucleotide sequence ID" value="NZ_BAABFA010000004.1"/>
</dbReference>
<keyword evidence="3" id="KW-1185">Reference proteome</keyword>
<comment type="caution">
    <text evidence="2">The sequence shown here is derived from an EMBL/GenBank/DDBJ whole genome shotgun (WGS) entry which is preliminary data.</text>
</comment>
<evidence type="ECO:0000259" key="1">
    <source>
        <dbReference type="PROSITE" id="PS51819"/>
    </source>
</evidence>
<dbReference type="Pfam" id="PF00903">
    <property type="entry name" value="Glyoxalase"/>
    <property type="match status" value="1"/>
</dbReference>
<dbReference type="PROSITE" id="PS51819">
    <property type="entry name" value="VOC"/>
    <property type="match status" value="1"/>
</dbReference>
<dbReference type="InterPro" id="IPR037523">
    <property type="entry name" value="VOC_core"/>
</dbReference>
<dbReference type="InterPro" id="IPR029068">
    <property type="entry name" value="Glyas_Bleomycin-R_OHBP_Dase"/>
</dbReference>
<accession>A0ABP8N286</accession>